<keyword evidence="1" id="KW-0812">Transmembrane</keyword>
<dbReference type="RefSeq" id="WP_218838359.1">
    <property type="nucleotide sequence ID" value="NZ_JXJT01000030.1"/>
</dbReference>
<dbReference type="Proteomes" id="UP000218979">
    <property type="component" value="Unassembled WGS sequence"/>
</dbReference>
<evidence type="ECO:0000256" key="1">
    <source>
        <dbReference type="SAM" id="Phobius"/>
    </source>
</evidence>
<feature type="transmembrane region" description="Helical" evidence="1">
    <location>
        <begin position="15"/>
        <end position="34"/>
    </location>
</feature>
<accession>A0ABX4I618</accession>
<keyword evidence="3" id="KW-1185">Reference proteome</keyword>
<evidence type="ECO:0000313" key="2">
    <source>
        <dbReference type="EMBL" id="PCS00077.1"/>
    </source>
</evidence>
<gene>
    <name evidence="2" type="ORF">RR45_GL001367</name>
</gene>
<keyword evidence="1" id="KW-0472">Membrane</keyword>
<dbReference type="EMBL" id="JXJT01000030">
    <property type="protein sequence ID" value="PCS00077.1"/>
    <property type="molecule type" value="Genomic_DNA"/>
</dbReference>
<comment type="caution">
    <text evidence="2">The sequence shown here is derived from an EMBL/GenBank/DDBJ whole genome shotgun (WGS) entry which is preliminary data.</text>
</comment>
<sequence>MDTSKKSDLPLLVKFPYRVVIAPHLAVSGGLSVASNRSHKPCRNA</sequence>
<evidence type="ECO:0000313" key="3">
    <source>
        <dbReference type="Proteomes" id="UP000218979"/>
    </source>
</evidence>
<organism evidence="2 3">
    <name type="scientific">Pseudolactococcus chungangensis CAU 28 = DSM 22330</name>
    <dbReference type="NCBI Taxonomy" id="1122154"/>
    <lineage>
        <taxon>Bacteria</taxon>
        <taxon>Bacillati</taxon>
        <taxon>Bacillota</taxon>
        <taxon>Bacilli</taxon>
        <taxon>Lactobacillales</taxon>
        <taxon>Streptococcaceae</taxon>
        <taxon>Pseudolactococcus</taxon>
    </lineage>
</organism>
<name>A0ABX4I618_9LACT</name>
<keyword evidence="1" id="KW-1133">Transmembrane helix</keyword>
<protein>
    <submittedName>
        <fullName evidence="2">Uncharacterized protein</fullName>
    </submittedName>
</protein>
<reference evidence="2 3" key="1">
    <citation type="submission" date="2014-12" db="EMBL/GenBank/DDBJ databases">
        <title>Draft genome sequences of 10 type strains of Lactococcus.</title>
        <authorList>
            <person name="Sun Z."/>
            <person name="Zhong Z."/>
            <person name="Liu W."/>
            <person name="Zhang W."/>
            <person name="Zhang H."/>
        </authorList>
    </citation>
    <scope>NUCLEOTIDE SEQUENCE [LARGE SCALE GENOMIC DNA]</scope>
    <source>
        <strain evidence="2 3">DSM 22330</strain>
    </source>
</reference>
<proteinExistence type="predicted"/>